<dbReference type="SUPFAM" id="SSF51161">
    <property type="entry name" value="Trimeric LpxA-like enzymes"/>
    <property type="match status" value="1"/>
</dbReference>
<dbReference type="InterPro" id="IPR011004">
    <property type="entry name" value="Trimer_LpxA-like_sf"/>
</dbReference>
<evidence type="ECO:0000259" key="6">
    <source>
        <dbReference type="Pfam" id="PF13720"/>
    </source>
</evidence>
<keyword evidence="4" id="KW-0443">Lipid metabolism</keyword>
<accession>A0ABU1AYV9</accession>
<keyword evidence="1" id="KW-0444">Lipid biosynthesis</keyword>
<dbReference type="Pfam" id="PF14602">
    <property type="entry name" value="Hexapep_2"/>
    <property type="match status" value="1"/>
</dbReference>
<evidence type="ECO:0000313" key="8">
    <source>
        <dbReference type="Proteomes" id="UP001225316"/>
    </source>
</evidence>
<evidence type="ECO:0000256" key="3">
    <source>
        <dbReference type="ARBA" id="ARBA00022679"/>
    </source>
</evidence>
<proteinExistence type="predicted"/>
<dbReference type="EMBL" id="JARXHW010000031">
    <property type="protein sequence ID" value="MDQ8208449.1"/>
    <property type="molecule type" value="Genomic_DNA"/>
</dbReference>
<protein>
    <submittedName>
        <fullName evidence="7">Acyl-ACP--UDP-N-acetylglucosamine O-acyltransferase</fullName>
        <ecNumber evidence="7">2.3.1.129</ecNumber>
    </submittedName>
</protein>
<dbReference type="GO" id="GO:0008780">
    <property type="term" value="F:acyl-[acyl-carrier-protein]-UDP-N-acetylglucosamine O-acyltransferase activity"/>
    <property type="evidence" value="ECO:0007669"/>
    <property type="project" value="UniProtKB-EC"/>
</dbReference>
<evidence type="ECO:0000256" key="1">
    <source>
        <dbReference type="ARBA" id="ARBA00022516"/>
    </source>
</evidence>
<dbReference type="EC" id="2.3.1.129" evidence="7"/>
<dbReference type="Pfam" id="PF00132">
    <property type="entry name" value="Hexapep"/>
    <property type="match status" value="2"/>
</dbReference>
<dbReference type="NCBIfam" id="TIGR01852">
    <property type="entry name" value="lipid_A_lpxA"/>
    <property type="match status" value="1"/>
</dbReference>
<gene>
    <name evidence="7" type="primary">lpxA</name>
    <name evidence="7" type="ORF">QEH52_13075</name>
</gene>
<keyword evidence="5 7" id="KW-0012">Acyltransferase</keyword>
<dbReference type="InterPro" id="IPR010137">
    <property type="entry name" value="Lipid_A_LpxA"/>
</dbReference>
<dbReference type="Gene3D" id="1.20.1180.10">
    <property type="entry name" value="Udp N-acetylglucosamine O-acyltransferase, C-terminal domain"/>
    <property type="match status" value="1"/>
</dbReference>
<dbReference type="InterPro" id="IPR037157">
    <property type="entry name" value="Acetyltransf_C_sf"/>
</dbReference>
<organism evidence="7 8">
    <name type="scientific">Thalassobacterium maritimum</name>
    <dbReference type="NCBI Taxonomy" id="3041265"/>
    <lineage>
        <taxon>Bacteria</taxon>
        <taxon>Pseudomonadati</taxon>
        <taxon>Verrucomicrobiota</taxon>
        <taxon>Opitutia</taxon>
        <taxon>Puniceicoccales</taxon>
        <taxon>Coraliomargaritaceae</taxon>
        <taxon>Thalassobacterium</taxon>
    </lineage>
</organism>
<evidence type="ECO:0000256" key="4">
    <source>
        <dbReference type="ARBA" id="ARBA00023098"/>
    </source>
</evidence>
<dbReference type="PIRSF" id="PIRSF000456">
    <property type="entry name" value="UDP-GlcNAc_acltr"/>
    <property type="match status" value="1"/>
</dbReference>
<dbReference type="PANTHER" id="PTHR43480:SF1">
    <property type="entry name" value="ACYL-[ACYL-CARRIER-PROTEIN]--UDP-N-ACETYLGLUCOSAMINE O-ACYLTRANSFERASE, MITOCHONDRIAL-RELATED"/>
    <property type="match status" value="1"/>
</dbReference>
<dbReference type="InterPro" id="IPR029098">
    <property type="entry name" value="Acetyltransf_C"/>
</dbReference>
<feature type="domain" description="UDP N-acetylglucosamine O-acyltransferase C-terminal" evidence="6">
    <location>
        <begin position="175"/>
        <end position="257"/>
    </location>
</feature>
<keyword evidence="8" id="KW-1185">Reference proteome</keyword>
<dbReference type="InterPro" id="IPR001451">
    <property type="entry name" value="Hexapep"/>
</dbReference>
<dbReference type="RefSeq" id="WP_308951038.1">
    <property type="nucleotide sequence ID" value="NZ_JARXHW010000031.1"/>
</dbReference>
<keyword evidence="2" id="KW-0441">Lipid A biosynthesis</keyword>
<dbReference type="Gene3D" id="2.160.10.10">
    <property type="entry name" value="Hexapeptide repeat proteins"/>
    <property type="match status" value="1"/>
</dbReference>
<comment type="caution">
    <text evidence="7">The sequence shown here is derived from an EMBL/GenBank/DDBJ whole genome shotgun (WGS) entry which is preliminary data.</text>
</comment>
<reference evidence="7 8" key="1">
    <citation type="submission" date="2023-04" db="EMBL/GenBank/DDBJ databases">
        <title>A novel bacteria isolated from coastal sediment.</title>
        <authorList>
            <person name="Liu X.-J."/>
            <person name="Du Z.-J."/>
        </authorList>
    </citation>
    <scope>NUCLEOTIDE SEQUENCE [LARGE SCALE GENOMIC DNA]</scope>
    <source>
        <strain evidence="7 8">SDUM461003</strain>
    </source>
</reference>
<evidence type="ECO:0000256" key="5">
    <source>
        <dbReference type="ARBA" id="ARBA00023315"/>
    </source>
</evidence>
<evidence type="ECO:0000313" key="7">
    <source>
        <dbReference type="EMBL" id="MDQ8208449.1"/>
    </source>
</evidence>
<dbReference type="PANTHER" id="PTHR43480">
    <property type="entry name" value="ACYL-[ACYL-CARRIER-PROTEIN]--UDP-N-ACETYLGLUCOSAMINE O-ACYLTRANSFERASE"/>
    <property type="match status" value="1"/>
</dbReference>
<keyword evidence="3 7" id="KW-0808">Transferase</keyword>
<name>A0ABU1AYV9_9BACT</name>
<dbReference type="Pfam" id="PF13720">
    <property type="entry name" value="Acetyltransf_11"/>
    <property type="match status" value="1"/>
</dbReference>
<sequence>MNIHETAIVDPSAEIGEGTSIGAGALVESGVRIGRDCKIAAYAIIRKNTTLGNEVQMDSFSVVGGEPQSIAFDPMLESTVVIGDRVVLREGVTVSRPETAGAQTVIGDDCFIMANAHVAHDCQLSQGVVMVNNVMLAGHVSIGEKTVIGGGAGIHQFCRIGAYCMIAGNASITADVPPYVMAAERSQAHGLNLVGLRRGGFSSGEIKDLKRCYRAVFFGGGNLKKKAAAAARETEFGTTAPGARFLSFFESGKRGFIVSTHD</sequence>
<dbReference type="Proteomes" id="UP001225316">
    <property type="component" value="Unassembled WGS sequence"/>
</dbReference>
<dbReference type="NCBIfam" id="NF003657">
    <property type="entry name" value="PRK05289.1"/>
    <property type="match status" value="1"/>
</dbReference>
<evidence type="ECO:0000256" key="2">
    <source>
        <dbReference type="ARBA" id="ARBA00022556"/>
    </source>
</evidence>